<dbReference type="PANTHER" id="PTHR30465">
    <property type="entry name" value="INNER MEMBRANE ABC TRANSPORTER"/>
    <property type="match status" value="1"/>
</dbReference>
<dbReference type="GO" id="GO:0005886">
    <property type="term" value="C:plasma membrane"/>
    <property type="evidence" value="ECO:0007669"/>
    <property type="project" value="UniProtKB-SubCell"/>
</dbReference>
<evidence type="ECO:0000256" key="7">
    <source>
        <dbReference type="RuleBase" id="RU363032"/>
    </source>
</evidence>
<name>A0A163PBR6_9BACL</name>
<organism evidence="9 10">
    <name type="scientific">Fictibacillus phosphorivorans</name>
    <dbReference type="NCBI Taxonomy" id="1221500"/>
    <lineage>
        <taxon>Bacteria</taxon>
        <taxon>Bacillati</taxon>
        <taxon>Bacillota</taxon>
        <taxon>Bacilli</taxon>
        <taxon>Bacillales</taxon>
        <taxon>Fictibacillaceae</taxon>
        <taxon>Fictibacillus</taxon>
    </lineage>
</organism>
<feature type="transmembrane region" description="Helical" evidence="7">
    <location>
        <begin position="179"/>
        <end position="196"/>
    </location>
</feature>
<keyword evidence="2 7" id="KW-0813">Transport</keyword>
<keyword evidence="6 7" id="KW-0472">Membrane</keyword>
<evidence type="ECO:0000256" key="5">
    <source>
        <dbReference type="ARBA" id="ARBA00022989"/>
    </source>
</evidence>
<dbReference type="EMBL" id="LRFC01000040">
    <property type="protein sequence ID" value="KZE63300.1"/>
    <property type="molecule type" value="Genomic_DNA"/>
</dbReference>
<gene>
    <name evidence="9" type="ORF">AWM68_15860</name>
</gene>
<keyword evidence="10" id="KW-1185">Reference proteome</keyword>
<evidence type="ECO:0000313" key="10">
    <source>
        <dbReference type="Proteomes" id="UP000076567"/>
    </source>
</evidence>
<keyword evidence="3" id="KW-1003">Cell membrane</keyword>
<evidence type="ECO:0000259" key="8">
    <source>
        <dbReference type="PROSITE" id="PS50928"/>
    </source>
</evidence>
<accession>A0A163PBR6</accession>
<dbReference type="Pfam" id="PF00528">
    <property type="entry name" value="BPD_transp_1"/>
    <property type="match status" value="1"/>
</dbReference>
<evidence type="ECO:0000256" key="1">
    <source>
        <dbReference type="ARBA" id="ARBA00004651"/>
    </source>
</evidence>
<keyword evidence="4 7" id="KW-0812">Transmembrane</keyword>
<feature type="transmembrane region" description="Helical" evidence="7">
    <location>
        <begin position="12"/>
        <end position="29"/>
    </location>
</feature>
<dbReference type="PANTHER" id="PTHR30465:SF44">
    <property type="entry name" value="ABC-TYPE DIPEPTIDE_OLIGOPEPTIDE TRANSPORT SYSTEM, PERMEASE COMPONENT"/>
    <property type="match status" value="1"/>
</dbReference>
<feature type="transmembrane region" description="Helical" evidence="7">
    <location>
        <begin position="96"/>
        <end position="121"/>
    </location>
</feature>
<evidence type="ECO:0000256" key="2">
    <source>
        <dbReference type="ARBA" id="ARBA00022448"/>
    </source>
</evidence>
<keyword evidence="5 7" id="KW-1133">Transmembrane helix</keyword>
<dbReference type="AlphaFoldDB" id="A0A163PBR6"/>
<evidence type="ECO:0000313" key="9">
    <source>
        <dbReference type="EMBL" id="KZE63300.1"/>
    </source>
</evidence>
<protein>
    <recommendedName>
        <fullName evidence="8">ABC transmembrane type-1 domain-containing protein</fullName>
    </recommendedName>
</protein>
<dbReference type="OrthoDB" id="2958608at2"/>
<dbReference type="Gene3D" id="1.10.3720.10">
    <property type="entry name" value="MetI-like"/>
    <property type="match status" value="1"/>
</dbReference>
<evidence type="ECO:0000256" key="6">
    <source>
        <dbReference type="ARBA" id="ARBA00023136"/>
    </source>
</evidence>
<feature type="transmembrane region" description="Helical" evidence="7">
    <location>
        <begin position="279"/>
        <end position="299"/>
    </location>
</feature>
<dbReference type="SUPFAM" id="SSF161098">
    <property type="entry name" value="MetI-like"/>
    <property type="match status" value="1"/>
</dbReference>
<dbReference type="InterPro" id="IPR035906">
    <property type="entry name" value="MetI-like_sf"/>
</dbReference>
<comment type="subcellular location">
    <subcellularLocation>
        <location evidence="1 7">Cell membrane</location>
        <topology evidence="1 7">Multi-pass membrane protein</topology>
    </subcellularLocation>
</comment>
<sequence length="308" mass="35198">MRNFILDLQQLFLLSISIILIAAVPSFIADQNGINFSISRYGESVLEVLTTLIRPDSLTLYIHSQNMILEPMPVNISYEFVNEIYEIPLFPEIWNIVIYTLGLLLISFSAAFVMALFLGWVAELLPASFKKTALHISELLEALPDLFFVFCIQLAVVWIYKKTGFLAANPFTSSREPSFFLPVITLSIVPTIYLFRMQLTLSQTEMEKDYITFARSKGLGHSQIIFHHLLKNTLRELSIHLPFMMLLLFSQMIILEYLFNLNGIIQILLSEQPAETRAMLLMLITIPLFAVIKGVKLFIKKERVLNAA</sequence>
<dbReference type="InterPro" id="IPR000515">
    <property type="entry name" value="MetI-like"/>
</dbReference>
<dbReference type="Proteomes" id="UP000076567">
    <property type="component" value="Unassembled WGS sequence"/>
</dbReference>
<feature type="domain" description="ABC transmembrane type-1" evidence="8">
    <location>
        <begin position="97"/>
        <end position="292"/>
    </location>
</feature>
<evidence type="ECO:0000256" key="4">
    <source>
        <dbReference type="ARBA" id="ARBA00022692"/>
    </source>
</evidence>
<reference evidence="10" key="1">
    <citation type="submission" date="2016-01" db="EMBL/GenBank/DDBJ databases">
        <title>Draft genome of Chromobacterium sp. F49.</title>
        <authorList>
            <person name="Hong K.W."/>
        </authorList>
    </citation>
    <scope>NUCLEOTIDE SEQUENCE [LARGE SCALE GENOMIC DNA]</scope>
    <source>
        <strain evidence="10">P7IIIA</strain>
    </source>
</reference>
<dbReference type="CDD" id="cd06261">
    <property type="entry name" value="TM_PBP2"/>
    <property type="match status" value="1"/>
</dbReference>
<feature type="transmembrane region" description="Helical" evidence="7">
    <location>
        <begin position="142"/>
        <end position="159"/>
    </location>
</feature>
<feature type="transmembrane region" description="Helical" evidence="7">
    <location>
        <begin position="239"/>
        <end position="259"/>
    </location>
</feature>
<comment type="caution">
    <text evidence="9">The sequence shown here is derived from an EMBL/GenBank/DDBJ whole genome shotgun (WGS) entry which is preliminary data.</text>
</comment>
<comment type="similarity">
    <text evidence="7">Belongs to the binding-protein-dependent transport system permease family.</text>
</comment>
<dbReference type="GO" id="GO:0055085">
    <property type="term" value="P:transmembrane transport"/>
    <property type="evidence" value="ECO:0007669"/>
    <property type="project" value="InterPro"/>
</dbReference>
<dbReference type="RefSeq" id="WP_066246049.1">
    <property type="nucleotide sequence ID" value="NZ_LRFC01000040.1"/>
</dbReference>
<proteinExistence type="inferred from homology"/>
<evidence type="ECO:0000256" key="3">
    <source>
        <dbReference type="ARBA" id="ARBA00022475"/>
    </source>
</evidence>
<dbReference type="PROSITE" id="PS50928">
    <property type="entry name" value="ABC_TM1"/>
    <property type="match status" value="1"/>
</dbReference>